<evidence type="ECO:0000256" key="1">
    <source>
        <dbReference type="SAM" id="MobiDB-lite"/>
    </source>
</evidence>
<feature type="region of interest" description="Disordered" evidence="1">
    <location>
        <begin position="54"/>
        <end position="79"/>
    </location>
</feature>
<reference evidence="2" key="1">
    <citation type="submission" date="2022-06" db="EMBL/GenBank/DDBJ databases">
        <title>Sequencing the genomes of 1000 actinobacteria strains.</title>
        <authorList>
            <person name="Klenk H.-P."/>
        </authorList>
    </citation>
    <scope>NUCLEOTIDE SEQUENCE</scope>
    <source>
        <strain evidence="2">DSM 46694</strain>
    </source>
</reference>
<protein>
    <recommendedName>
        <fullName evidence="4">Ribbon-helix-helix domain-containing protein</fullName>
    </recommendedName>
</protein>
<evidence type="ECO:0008006" key="4">
    <source>
        <dbReference type="Google" id="ProtNLM"/>
    </source>
</evidence>
<keyword evidence="3" id="KW-1185">Reference proteome</keyword>
<gene>
    <name evidence="2" type="ORF">HD597_012916</name>
</gene>
<dbReference type="RefSeq" id="WP_253760362.1">
    <property type="nucleotide sequence ID" value="NZ_BAABKA010000019.1"/>
</dbReference>
<dbReference type="EMBL" id="JAMZEB010000004">
    <property type="protein sequence ID" value="MCP2365812.1"/>
    <property type="molecule type" value="Genomic_DNA"/>
</dbReference>
<dbReference type="AlphaFoldDB" id="A0A9X2K9I9"/>
<comment type="caution">
    <text evidence="2">The sequence shown here is derived from an EMBL/GenBank/DDBJ whole genome shotgun (WGS) entry which is preliminary data.</text>
</comment>
<evidence type="ECO:0000313" key="2">
    <source>
        <dbReference type="EMBL" id="MCP2365812.1"/>
    </source>
</evidence>
<dbReference type="Proteomes" id="UP001139648">
    <property type="component" value="Unassembled WGS sequence"/>
</dbReference>
<accession>A0A9X2K9I9</accession>
<sequence>MSGSKPGPPPTVVHKYSQSFTDAELYARVKKLTTEWGLPMTKVVERLLAEALHHTRTPTVNTPQQLPLDRDTPNEMVAA</sequence>
<organism evidence="2 3">
    <name type="scientific">Nonomuraea thailandensis</name>
    <dbReference type="NCBI Taxonomy" id="1188745"/>
    <lineage>
        <taxon>Bacteria</taxon>
        <taxon>Bacillati</taxon>
        <taxon>Actinomycetota</taxon>
        <taxon>Actinomycetes</taxon>
        <taxon>Streptosporangiales</taxon>
        <taxon>Streptosporangiaceae</taxon>
        <taxon>Nonomuraea</taxon>
    </lineage>
</organism>
<proteinExistence type="predicted"/>
<evidence type="ECO:0000313" key="3">
    <source>
        <dbReference type="Proteomes" id="UP001139648"/>
    </source>
</evidence>
<name>A0A9X2K9I9_9ACTN</name>